<dbReference type="OrthoDB" id="10535000at2759"/>
<comment type="caution">
    <text evidence="1">The sequence shown here is derived from an EMBL/GenBank/DDBJ whole genome shotgun (WGS) entry which is preliminary data.</text>
</comment>
<sequence length="150" mass="16773">MGGGEEDMAFDGYCEWRGGRVREGWDLSKEGGMGDKPGGLRAGIEAARIMGRQGKRGGMERTLRDVIERADGMGGGEKDKVMGDAWFMMGRYEWARECYERFARFCKDNGEWRKSLSGAYHDVGRAWSRGGDVRGGLKWMRDSVAEDPTS</sequence>
<reference evidence="2" key="1">
    <citation type="journal article" date="2023" name="Commun. Biol.">
        <title>Genome analysis of Parmales, the sister group of diatoms, reveals the evolutionary specialization of diatoms from phago-mixotrophs to photoautotrophs.</title>
        <authorList>
            <person name="Ban H."/>
            <person name="Sato S."/>
            <person name="Yoshikawa S."/>
            <person name="Yamada K."/>
            <person name="Nakamura Y."/>
            <person name="Ichinomiya M."/>
            <person name="Sato N."/>
            <person name="Blanc-Mathieu R."/>
            <person name="Endo H."/>
            <person name="Kuwata A."/>
            <person name="Ogata H."/>
        </authorList>
    </citation>
    <scope>NUCLEOTIDE SEQUENCE [LARGE SCALE GENOMIC DNA]</scope>
</reference>
<dbReference type="AlphaFoldDB" id="A0A9W7LGC4"/>
<dbReference type="Proteomes" id="UP001165065">
    <property type="component" value="Unassembled WGS sequence"/>
</dbReference>
<name>A0A9W7LGC4_9STRA</name>
<protein>
    <submittedName>
        <fullName evidence="1">Uncharacterized protein</fullName>
    </submittedName>
</protein>
<keyword evidence="2" id="KW-1185">Reference proteome</keyword>
<dbReference type="InterPro" id="IPR011990">
    <property type="entry name" value="TPR-like_helical_dom_sf"/>
</dbReference>
<gene>
    <name evidence="1" type="ORF">TrCOL_g7422</name>
</gene>
<proteinExistence type="predicted"/>
<dbReference type="SUPFAM" id="SSF48452">
    <property type="entry name" value="TPR-like"/>
    <property type="match status" value="1"/>
</dbReference>
<accession>A0A9W7LGC4</accession>
<evidence type="ECO:0000313" key="1">
    <source>
        <dbReference type="EMBL" id="GMI49093.1"/>
    </source>
</evidence>
<evidence type="ECO:0000313" key="2">
    <source>
        <dbReference type="Proteomes" id="UP001165065"/>
    </source>
</evidence>
<organism evidence="1 2">
    <name type="scientific">Triparma columacea</name>
    <dbReference type="NCBI Taxonomy" id="722753"/>
    <lineage>
        <taxon>Eukaryota</taxon>
        <taxon>Sar</taxon>
        <taxon>Stramenopiles</taxon>
        <taxon>Ochrophyta</taxon>
        <taxon>Bolidophyceae</taxon>
        <taxon>Parmales</taxon>
        <taxon>Triparmaceae</taxon>
        <taxon>Triparma</taxon>
    </lineage>
</organism>
<dbReference type="EMBL" id="BRYA01000462">
    <property type="protein sequence ID" value="GMI49093.1"/>
    <property type="molecule type" value="Genomic_DNA"/>
</dbReference>